<name>A0AAN6USI0_9PEZI</name>
<feature type="region of interest" description="Disordered" evidence="1">
    <location>
        <begin position="188"/>
        <end position="270"/>
    </location>
</feature>
<protein>
    <submittedName>
        <fullName evidence="2">Uncharacterized protein</fullName>
    </submittedName>
</protein>
<dbReference type="Proteomes" id="UP001304895">
    <property type="component" value="Unassembled WGS sequence"/>
</dbReference>
<dbReference type="EMBL" id="MU853403">
    <property type="protein sequence ID" value="KAK4137086.1"/>
    <property type="molecule type" value="Genomic_DNA"/>
</dbReference>
<evidence type="ECO:0000256" key="1">
    <source>
        <dbReference type="SAM" id="MobiDB-lite"/>
    </source>
</evidence>
<evidence type="ECO:0000313" key="3">
    <source>
        <dbReference type="Proteomes" id="UP001304895"/>
    </source>
</evidence>
<reference evidence="2" key="1">
    <citation type="journal article" date="2023" name="Mol. Phylogenet. Evol.">
        <title>Genome-scale phylogeny and comparative genomics of the fungal order Sordariales.</title>
        <authorList>
            <person name="Hensen N."/>
            <person name="Bonometti L."/>
            <person name="Westerberg I."/>
            <person name="Brannstrom I.O."/>
            <person name="Guillou S."/>
            <person name="Cros-Aarteil S."/>
            <person name="Calhoun S."/>
            <person name="Haridas S."/>
            <person name="Kuo A."/>
            <person name="Mondo S."/>
            <person name="Pangilinan J."/>
            <person name="Riley R."/>
            <person name="LaButti K."/>
            <person name="Andreopoulos B."/>
            <person name="Lipzen A."/>
            <person name="Chen C."/>
            <person name="Yan M."/>
            <person name="Daum C."/>
            <person name="Ng V."/>
            <person name="Clum A."/>
            <person name="Steindorff A."/>
            <person name="Ohm R.A."/>
            <person name="Martin F."/>
            <person name="Silar P."/>
            <person name="Natvig D.O."/>
            <person name="Lalanne C."/>
            <person name="Gautier V."/>
            <person name="Ament-Velasquez S.L."/>
            <person name="Kruys A."/>
            <person name="Hutchinson M.I."/>
            <person name="Powell A.J."/>
            <person name="Barry K."/>
            <person name="Miller A.N."/>
            <person name="Grigoriev I.V."/>
            <person name="Debuchy R."/>
            <person name="Gladieux P."/>
            <person name="Hiltunen Thoren M."/>
            <person name="Johannesson H."/>
        </authorList>
    </citation>
    <scope>NUCLEOTIDE SEQUENCE</scope>
    <source>
        <strain evidence="2">CBS 123565</strain>
    </source>
</reference>
<proteinExistence type="predicted"/>
<feature type="compositionally biased region" description="Basic residues" evidence="1">
    <location>
        <begin position="248"/>
        <end position="257"/>
    </location>
</feature>
<evidence type="ECO:0000313" key="2">
    <source>
        <dbReference type="EMBL" id="KAK4137086.1"/>
    </source>
</evidence>
<feature type="region of interest" description="Disordered" evidence="1">
    <location>
        <begin position="304"/>
        <end position="334"/>
    </location>
</feature>
<feature type="compositionally biased region" description="Polar residues" evidence="1">
    <location>
        <begin position="207"/>
        <end position="219"/>
    </location>
</feature>
<sequence>MCHIVKKIYTVCAHSTEEGPFECQAQKERRERYDGFLRSFRASISRCWPPVRLTEQIYGFCEDCRLAYSGHDTRRVSAILNYWACRGYSESVPAGSIPSNKVFCRSLPEQDLKRPRGELVALGKVIPQRRREPRGWWLQRLEAIRISTLEWAEYPPRTDKQRTANIRQQVNPEATVPMRHLTPVQKTYGHGAHEGVGNGTGLRAEGSAQQRNNVESSVPASGRPRAEDTQPRDSIIQALVPAPLRLRGMQHHHRRSKPATDLANQSSIKTQVDVPTDVPKVHIVVSQGRLLTVQLDEECEPNMTSRFSFSDDESDSSEADLQHAKYGRYNFDTE</sequence>
<comment type="caution">
    <text evidence="2">The sequence shown here is derived from an EMBL/GenBank/DDBJ whole genome shotgun (WGS) entry which is preliminary data.</text>
</comment>
<dbReference type="AlphaFoldDB" id="A0AAN6USI0"/>
<accession>A0AAN6USI0</accession>
<keyword evidence="3" id="KW-1185">Reference proteome</keyword>
<reference evidence="2" key="2">
    <citation type="submission" date="2023-05" db="EMBL/GenBank/DDBJ databases">
        <authorList>
            <consortium name="Lawrence Berkeley National Laboratory"/>
            <person name="Steindorff A."/>
            <person name="Hensen N."/>
            <person name="Bonometti L."/>
            <person name="Westerberg I."/>
            <person name="Brannstrom I.O."/>
            <person name="Guillou S."/>
            <person name="Cros-Aarteil S."/>
            <person name="Calhoun S."/>
            <person name="Haridas S."/>
            <person name="Kuo A."/>
            <person name="Mondo S."/>
            <person name="Pangilinan J."/>
            <person name="Riley R."/>
            <person name="Labutti K."/>
            <person name="Andreopoulos B."/>
            <person name="Lipzen A."/>
            <person name="Chen C."/>
            <person name="Yanf M."/>
            <person name="Daum C."/>
            <person name="Ng V."/>
            <person name="Clum A."/>
            <person name="Ohm R."/>
            <person name="Martin F."/>
            <person name="Silar P."/>
            <person name="Natvig D."/>
            <person name="Lalanne C."/>
            <person name="Gautier V."/>
            <person name="Ament-Velasquez S.L."/>
            <person name="Kruys A."/>
            <person name="Hutchinson M.I."/>
            <person name="Powell A.J."/>
            <person name="Barry K."/>
            <person name="Miller A.N."/>
            <person name="Grigoriev I.V."/>
            <person name="Debuchy R."/>
            <person name="Gladieux P."/>
            <person name="Thoren M.H."/>
            <person name="Johannesson H."/>
        </authorList>
    </citation>
    <scope>NUCLEOTIDE SEQUENCE</scope>
    <source>
        <strain evidence="2">CBS 123565</strain>
    </source>
</reference>
<gene>
    <name evidence="2" type="ORF">BT67DRAFT_201871</name>
</gene>
<organism evidence="2 3">
    <name type="scientific">Trichocladium antarcticum</name>
    <dbReference type="NCBI Taxonomy" id="1450529"/>
    <lineage>
        <taxon>Eukaryota</taxon>
        <taxon>Fungi</taxon>
        <taxon>Dikarya</taxon>
        <taxon>Ascomycota</taxon>
        <taxon>Pezizomycotina</taxon>
        <taxon>Sordariomycetes</taxon>
        <taxon>Sordariomycetidae</taxon>
        <taxon>Sordariales</taxon>
        <taxon>Chaetomiaceae</taxon>
        <taxon>Trichocladium</taxon>
    </lineage>
</organism>